<evidence type="ECO:0000256" key="2">
    <source>
        <dbReference type="ARBA" id="ARBA00005967"/>
    </source>
</evidence>
<evidence type="ECO:0000256" key="23">
    <source>
        <dbReference type="PIRSR" id="PIRSR600829-4"/>
    </source>
</evidence>
<organism evidence="25 26">
    <name type="scientific">Rhizobium rhizogenes</name>
    <name type="common">Agrobacterium rhizogenes</name>
    <dbReference type="NCBI Taxonomy" id="359"/>
    <lineage>
        <taxon>Bacteria</taxon>
        <taxon>Pseudomonadati</taxon>
        <taxon>Pseudomonadota</taxon>
        <taxon>Alphaproteobacteria</taxon>
        <taxon>Hyphomicrobiales</taxon>
        <taxon>Rhizobiaceae</taxon>
        <taxon>Rhizobium/Agrobacterium group</taxon>
        <taxon>Rhizobium</taxon>
    </lineage>
</organism>
<comment type="caution">
    <text evidence="25">The sequence shown here is derived from an EMBL/GenBank/DDBJ whole genome shotgun (WGS) entry which is preliminary data.</text>
</comment>
<evidence type="ECO:0000256" key="1">
    <source>
        <dbReference type="ARBA" id="ARBA00004429"/>
    </source>
</evidence>
<evidence type="ECO:0000256" key="16">
    <source>
        <dbReference type="ARBA" id="ARBA00023098"/>
    </source>
</evidence>
<evidence type="ECO:0000256" key="18">
    <source>
        <dbReference type="ARBA" id="ARBA00023209"/>
    </source>
</evidence>
<evidence type="ECO:0000313" key="26">
    <source>
        <dbReference type="Proteomes" id="UP000244335"/>
    </source>
</evidence>
<comment type="function">
    <text evidence="24">Catalyzes the ATP-dependent phosphorylation of sn-l,2-diacylglycerol (DAG) to phosphatidic acid. Involved in the recycling of diacylglycerol produced as a by-product during membrane-derived oligosaccharide (MDO) biosynthesis.</text>
</comment>
<dbReference type="EMBL" id="QDFR01000001">
    <property type="protein sequence ID" value="PVE57356.1"/>
    <property type="molecule type" value="Genomic_DNA"/>
</dbReference>
<keyword evidence="5" id="KW-1003">Cell membrane</keyword>
<comment type="cofactor">
    <cofactor evidence="23">
        <name>Mg(2+)</name>
        <dbReference type="ChEBI" id="CHEBI:18420"/>
    </cofactor>
    <text evidence="23">Mn(2+), Zn(2+), Cd(2+) and Co(2+) support activity to lesser extents.</text>
</comment>
<dbReference type="PANTHER" id="PTHR34299:SF1">
    <property type="entry name" value="DIACYLGLYCEROL KINASE"/>
    <property type="match status" value="1"/>
</dbReference>
<evidence type="ECO:0000256" key="7">
    <source>
        <dbReference type="ARBA" id="ARBA00022519"/>
    </source>
</evidence>
<keyword evidence="9 24" id="KW-0812">Transmembrane</keyword>
<evidence type="ECO:0000256" key="20">
    <source>
        <dbReference type="PIRSR" id="PIRSR600829-1"/>
    </source>
</evidence>
<evidence type="ECO:0000256" key="14">
    <source>
        <dbReference type="ARBA" id="ARBA00022842"/>
    </source>
</evidence>
<evidence type="ECO:0000256" key="11">
    <source>
        <dbReference type="ARBA" id="ARBA00022741"/>
    </source>
</evidence>
<dbReference type="EC" id="2.7.1.107" evidence="3 24"/>
<dbReference type="CDD" id="cd14264">
    <property type="entry name" value="DAGK_IM"/>
    <property type="match status" value="1"/>
</dbReference>
<comment type="similarity">
    <text evidence="2 24">Belongs to the bacterial diacylglycerol kinase family.</text>
</comment>
<keyword evidence="8 24" id="KW-0808">Transferase</keyword>
<evidence type="ECO:0000256" key="3">
    <source>
        <dbReference type="ARBA" id="ARBA00012133"/>
    </source>
</evidence>
<gene>
    <name evidence="25" type="ORF">DC430_02035</name>
</gene>
<dbReference type="Proteomes" id="UP000244335">
    <property type="component" value="Unassembled WGS sequence"/>
</dbReference>
<feature type="binding site" evidence="21">
    <location>
        <position position="110"/>
    </location>
    <ligand>
        <name>substrate</name>
    </ligand>
</feature>
<evidence type="ECO:0000256" key="19">
    <source>
        <dbReference type="ARBA" id="ARBA00023264"/>
    </source>
</evidence>
<comment type="subcellular location">
    <subcellularLocation>
        <location evidence="1 24">Cell inner membrane</location>
        <topology evidence="1 24">Multi-pass membrane protein</topology>
    </subcellularLocation>
</comment>
<evidence type="ECO:0000256" key="8">
    <source>
        <dbReference type="ARBA" id="ARBA00022679"/>
    </source>
</evidence>
<dbReference type="GO" id="GO:0006654">
    <property type="term" value="P:phosphatidic acid biosynthetic process"/>
    <property type="evidence" value="ECO:0007669"/>
    <property type="project" value="InterPro"/>
</dbReference>
<dbReference type="Pfam" id="PF01219">
    <property type="entry name" value="DAGK_prokar"/>
    <property type="match status" value="1"/>
</dbReference>
<keyword evidence="16 24" id="KW-0443">Lipid metabolism</keyword>
<evidence type="ECO:0000256" key="24">
    <source>
        <dbReference type="RuleBase" id="RU363065"/>
    </source>
</evidence>
<keyword evidence="12 24" id="KW-0418">Kinase</keyword>
<accession>A0AA92C7B9</accession>
<dbReference type="AlphaFoldDB" id="A0AA92C7B9"/>
<feature type="binding site" evidence="23">
    <location>
        <position position="40"/>
    </location>
    <ligand>
        <name>a divalent metal cation</name>
        <dbReference type="ChEBI" id="CHEBI:60240"/>
    </ligand>
</feature>
<dbReference type="PROSITE" id="PS01069">
    <property type="entry name" value="DAGK_PROKAR"/>
    <property type="match status" value="1"/>
</dbReference>
<feature type="binding site" evidence="22">
    <location>
        <position position="88"/>
    </location>
    <ligand>
        <name>ATP</name>
        <dbReference type="ChEBI" id="CHEBI:30616"/>
    </ligand>
</feature>
<dbReference type="InterPro" id="IPR036945">
    <property type="entry name" value="DAGK_sf"/>
</dbReference>
<feature type="binding site" evidence="23">
    <location>
        <position position="88"/>
    </location>
    <ligand>
        <name>a divalent metal cation</name>
        <dbReference type="ChEBI" id="CHEBI:60240"/>
    </ligand>
</feature>
<name>A0AA92C7B9_RHIRH</name>
<keyword evidence="6" id="KW-0444">Lipid biosynthesis</keyword>
<dbReference type="GO" id="GO:0004143">
    <property type="term" value="F:ATP-dependent diacylglycerol kinase activity"/>
    <property type="evidence" value="ECO:0007669"/>
    <property type="project" value="UniProtKB-EC"/>
</dbReference>
<evidence type="ECO:0000313" key="25">
    <source>
        <dbReference type="EMBL" id="PVE57356.1"/>
    </source>
</evidence>
<dbReference type="GO" id="GO:0005886">
    <property type="term" value="C:plasma membrane"/>
    <property type="evidence" value="ECO:0007669"/>
    <property type="project" value="UniProtKB-SubCell"/>
</dbReference>
<dbReference type="PANTHER" id="PTHR34299">
    <property type="entry name" value="DIACYLGLYCEROL KINASE"/>
    <property type="match status" value="1"/>
</dbReference>
<evidence type="ECO:0000256" key="6">
    <source>
        <dbReference type="ARBA" id="ARBA00022516"/>
    </source>
</evidence>
<keyword evidence="19 24" id="KW-1208">Phospholipid metabolism</keyword>
<evidence type="ECO:0000256" key="5">
    <source>
        <dbReference type="ARBA" id="ARBA00022475"/>
    </source>
</evidence>
<feature type="binding site" evidence="22">
    <location>
        <position position="29"/>
    </location>
    <ligand>
        <name>ATP</name>
        <dbReference type="ChEBI" id="CHEBI:30616"/>
    </ligand>
</feature>
<feature type="active site" description="Proton acceptor" evidence="20">
    <location>
        <position position="81"/>
    </location>
</feature>
<reference evidence="25 26" key="1">
    <citation type="submission" date="2018-04" db="EMBL/GenBank/DDBJ databases">
        <authorList>
            <person name="Hagen T."/>
        </authorList>
    </citation>
    <scope>NUCLEOTIDE SEQUENCE [LARGE SCALE GENOMIC DNA]</scope>
    <source>
        <strain evidence="25 26">TPD7009</strain>
    </source>
</reference>
<feature type="binding site" evidence="21">
    <location>
        <position position="81"/>
    </location>
    <ligand>
        <name>substrate</name>
    </ligand>
</feature>
<evidence type="ECO:0000256" key="13">
    <source>
        <dbReference type="ARBA" id="ARBA00022840"/>
    </source>
</evidence>
<dbReference type="Gene3D" id="1.10.287.3610">
    <property type="match status" value="1"/>
</dbReference>
<keyword evidence="7 24" id="KW-0997">Cell inner membrane</keyword>
<evidence type="ECO:0000256" key="17">
    <source>
        <dbReference type="ARBA" id="ARBA00023136"/>
    </source>
</evidence>
<dbReference type="GO" id="GO:0005524">
    <property type="term" value="F:ATP binding"/>
    <property type="evidence" value="ECO:0007669"/>
    <property type="project" value="UniProtKB-KW"/>
</dbReference>
<evidence type="ECO:0000256" key="21">
    <source>
        <dbReference type="PIRSR" id="PIRSR600829-2"/>
    </source>
</evidence>
<dbReference type="RefSeq" id="WP_062599003.1">
    <property type="nucleotide sequence ID" value="NZ_QDFR01000001.1"/>
</dbReference>
<feature type="binding site" evidence="22">
    <location>
        <position position="40"/>
    </location>
    <ligand>
        <name>ATP</name>
        <dbReference type="ChEBI" id="CHEBI:30616"/>
    </ligand>
</feature>
<proteinExistence type="inferred from homology"/>
<keyword evidence="17 24" id="KW-0472">Membrane</keyword>
<feature type="transmembrane region" description="Helical" evidence="24">
    <location>
        <begin position="108"/>
        <end position="129"/>
    </location>
</feature>
<dbReference type="InterPro" id="IPR033718">
    <property type="entry name" value="DAGK_prok"/>
</dbReference>
<evidence type="ECO:0000256" key="22">
    <source>
        <dbReference type="PIRSR" id="PIRSR600829-3"/>
    </source>
</evidence>
<keyword evidence="13 22" id="KW-0067">ATP-binding</keyword>
<keyword evidence="10 23" id="KW-0479">Metal-binding</keyword>
<evidence type="ECO:0000256" key="12">
    <source>
        <dbReference type="ARBA" id="ARBA00022777"/>
    </source>
</evidence>
<feature type="binding site" evidence="21">
    <location>
        <begin position="42"/>
        <end position="46"/>
    </location>
    <ligand>
        <name>substrate</name>
    </ligand>
</feature>
<sequence>MDNLPKSPVSEPVFRKETGFRHLLAAARYSLQGLQRLWQEAAFRHEVIALGAGLVFLAAINAPLVHDLIFILLMLLLFCVEALNTAIEEIVDRVSPEFSSAARNAKDLGSFAVFCLLLANGGFILYSLISTVFFSVSAI</sequence>
<keyword evidence="18" id="KW-0594">Phospholipid biosynthesis</keyword>
<dbReference type="GO" id="GO:0046872">
    <property type="term" value="F:metal ion binding"/>
    <property type="evidence" value="ECO:0007669"/>
    <property type="project" value="UniProtKB-KW"/>
</dbReference>
<evidence type="ECO:0000256" key="10">
    <source>
        <dbReference type="ARBA" id="ARBA00022723"/>
    </source>
</evidence>
<keyword evidence="11 22" id="KW-0547">Nucleotide-binding</keyword>
<comment type="catalytic activity">
    <reaction evidence="24">
        <text>a 1,2-diacyl-sn-glycerol + ATP = a 1,2-diacyl-sn-glycero-3-phosphate + ADP + H(+)</text>
        <dbReference type="Rhea" id="RHEA:10272"/>
        <dbReference type="ChEBI" id="CHEBI:15378"/>
        <dbReference type="ChEBI" id="CHEBI:17815"/>
        <dbReference type="ChEBI" id="CHEBI:30616"/>
        <dbReference type="ChEBI" id="CHEBI:58608"/>
        <dbReference type="ChEBI" id="CHEBI:456216"/>
        <dbReference type="EC" id="2.7.1.107"/>
    </reaction>
</comment>
<feature type="transmembrane region" description="Helical" evidence="24">
    <location>
        <begin position="42"/>
        <end position="62"/>
    </location>
</feature>
<dbReference type="InterPro" id="IPR000829">
    <property type="entry name" value="DAGK"/>
</dbReference>
<feature type="transmembrane region" description="Helical" evidence="24">
    <location>
        <begin position="68"/>
        <end position="87"/>
    </location>
</feature>
<feature type="binding site" evidence="22">
    <location>
        <begin position="106"/>
        <end position="107"/>
    </location>
    <ligand>
        <name>ATP</name>
        <dbReference type="ChEBI" id="CHEBI:30616"/>
    </ligand>
</feature>
<protein>
    <recommendedName>
        <fullName evidence="4 24">Diacylglycerol kinase</fullName>
        <ecNumber evidence="3 24">2.7.1.107</ecNumber>
    </recommendedName>
</protein>
<keyword evidence="15 24" id="KW-1133">Transmembrane helix</keyword>
<evidence type="ECO:0000256" key="4">
    <source>
        <dbReference type="ARBA" id="ARBA00017575"/>
    </source>
</evidence>
<keyword evidence="14 23" id="KW-0460">Magnesium</keyword>
<evidence type="ECO:0000256" key="15">
    <source>
        <dbReference type="ARBA" id="ARBA00022989"/>
    </source>
</evidence>
<evidence type="ECO:0000256" key="9">
    <source>
        <dbReference type="ARBA" id="ARBA00022692"/>
    </source>
</evidence>